<organism evidence="2 3">
    <name type="scientific">Massilia aquatica</name>
    <dbReference type="NCBI Taxonomy" id="2609000"/>
    <lineage>
        <taxon>Bacteria</taxon>
        <taxon>Pseudomonadati</taxon>
        <taxon>Pseudomonadota</taxon>
        <taxon>Betaproteobacteria</taxon>
        <taxon>Burkholderiales</taxon>
        <taxon>Oxalobacteraceae</taxon>
        <taxon>Telluria group</taxon>
        <taxon>Massilia</taxon>
    </lineage>
</organism>
<evidence type="ECO:0000313" key="2">
    <source>
        <dbReference type="EMBL" id="NHZ38956.1"/>
    </source>
</evidence>
<evidence type="ECO:0008006" key="4">
    <source>
        <dbReference type="Google" id="ProtNLM"/>
    </source>
</evidence>
<dbReference type="Proteomes" id="UP000819052">
    <property type="component" value="Unassembled WGS sequence"/>
</dbReference>
<reference evidence="2 3" key="1">
    <citation type="submission" date="2019-09" db="EMBL/GenBank/DDBJ databases">
        <title>Taxonomy of Antarctic Massilia spp.: description of Massilia rubra sp. nov., Massilia aquatica sp. nov., Massilia mucilaginosa sp. nov., Massilia frigida sp. nov. isolated from streams, lakes and regoliths.</title>
        <authorList>
            <person name="Holochova P."/>
            <person name="Sedlacek I."/>
            <person name="Kralova S."/>
            <person name="Maslanova I."/>
            <person name="Busse H.-J."/>
            <person name="Stankova E."/>
            <person name="Vrbovska V."/>
            <person name="Kovarovic V."/>
            <person name="Bartak M."/>
            <person name="Svec P."/>
            <person name="Pantucek R."/>
        </authorList>
    </citation>
    <scope>NUCLEOTIDE SEQUENCE [LARGE SCALE GENOMIC DNA]</scope>
    <source>
        <strain evidence="2 3">CCM 8693</strain>
    </source>
</reference>
<evidence type="ECO:0000313" key="3">
    <source>
        <dbReference type="Proteomes" id="UP000819052"/>
    </source>
</evidence>
<accession>A0ABX0M465</accession>
<sequence length="589" mass="61271">MSHIFAAGLALLLLTGCQQRASEPAPPKTLHAFEDDARLEAFFKKQPAAPAPVEAAAPAPADALAGSDSALTAEHGKHLVLLRHGRLFTVEIGKDQLKPVAALDAFAPGAAALSRYDALIVSEDTLAVIGYSEAERGTGINLFDIDAGGRLAFRAGYLLRAGDGAPGSVAISQADSKLVLYAARAPDPLADDPLAALPALRAGPAPAPFARIAPASRVYRLDAAIDSPLALHSVIVCDLAARVLRCDASAVLAPRARAVHMASQALYVWTLPYAGEAGAGLVRMPFNGGAPGAVRVAGAPHDPFSFYESADAHLNVLVGADGATRSWRGEAGPNALALLRLPLQAFSDGSERAPMAGYKDLPDFPPGPLRNRFIGPWLVYGGAASGADGRAPLYALRWDGSGGLQRLQLGHPVERIAAMGVDAVVAGQARSALHLSSIRLGVGPDQPATVASTYVHPNAQETPAPVQEPYYAAQRPGQGMLSLAIVEAGQPDHVNDASATAPADAVADAVADAASVLYLRNTALKLRELGALKAQHDAPADQAAWYGNARPLFVQGRMFALLGDELVEGKLKNGRLREARRINYAPAAP</sequence>
<comment type="caution">
    <text evidence="2">The sequence shown here is derived from an EMBL/GenBank/DDBJ whole genome shotgun (WGS) entry which is preliminary data.</text>
</comment>
<protein>
    <recommendedName>
        <fullName evidence="4">Lipoprotein</fullName>
    </recommendedName>
</protein>
<dbReference type="EMBL" id="VVIW01000001">
    <property type="protein sequence ID" value="NHZ38956.1"/>
    <property type="molecule type" value="Genomic_DNA"/>
</dbReference>
<gene>
    <name evidence="2" type="ORF">F1609_02065</name>
</gene>
<feature type="chain" id="PRO_5045696316" description="Lipoprotein" evidence="1">
    <location>
        <begin position="22"/>
        <end position="589"/>
    </location>
</feature>
<keyword evidence="3" id="KW-1185">Reference proteome</keyword>
<evidence type="ECO:0000256" key="1">
    <source>
        <dbReference type="SAM" id="SignalP"/>
    </source>
</evidence>
<feature type="signal peptide" evidence="1">
    <location>
        <begin position="1"/>
        <end position="21"/>
    </location>
</feature>
<keyword evidence="1" id="KW-0732">Signal</keyword>
<proteinExistence type="predicted"/>
<dbReference type="RefSeq" id="WP_167074168.1">
    <property type="nucleotide sequence ID" value="NZ_VVIW01000001.1"/>
</dbReference>
<name>A0ABX0M465_9BURK</name>